<gene>
    <name evidence="6" type="ORF">UFOPK4098_01484</name>
    <name evidence="7" type="ORF">UFOPK4347_01587</name>
</gene>
<dbReference type="EMBL" id="CAFBPN010000128">
    <property type="protein sequence ID" value="CAB5030349.1"/>
    <property type="molecule type" value="Genomic_DNA"/>
</dbReference>
<dbReference type="GO" id="GO:0003700">
    <property type="term" value="F:DNA-binding transcription factor activity"/>
    <property type="evidence" value="ECO:0007669"/>
    <property type="project" value="TreeGrafter"/>
</dbReference>
<evidence type="ECO:0000256" key="1">
    <source>
        <dbReference type="ARBA" id="ARBA00022491"/>
    </source>
</evidence>
<evidence type="ECO:0000259" key="5">
    <source>
        <dbReference type="PROSITE" id="PS50977"/>
    </source>
</evidence>
<dbReference type="InterPro" id="IPR001647">
    <property type="entry name" value="HTH_TetR"/>
</dbReference>
<dbReference type="PANTHER" id="PTHR30055">
    <property type="entry name" value="HTH-TYPE TRANSCRIPTIONAL REGULATOR RUTR"/>
    <property type="match status" value="1"/>
</dbReference>
<sequence>MQTTASNSAYRSTRAPVVSRKGISLSIFNVTKNVGNVVRKLGRPRSVDSADTRVRLLAAARTCFGQNGYEKTTNAQIAEIAGITTGAIYHYFPSKVELYAAVFEGVQDFIYSEFEYAINEHDTLVERFNSILDISVRINRDDPSIAGFVVDVASEVQRNPELRQVTSLLRHRTSGFLEKLCDDAQQNNEIRPGVSREALQDLLNALLSGLLRFSTLINDSARHGAAVEVLKLMLSNAVFTSGPYVVLPRRGPRESQLAV</sequence>
<dbReference type="Gene3D" id="1.10.357.10">
    <property type="entry name" value="Tetracycline Repressor, domain 2"/>
    <property type="match status" value="1"/>
</dbReference>
<dbReference type="InterPro" id="IPR036271">
    <property type="entry name" value="Tet_transcr_reg_TetR-rel_C_sf"/>
</dbReference>
<evidence type="ECO:0000256" key="3">
    <source>
        <dbReference type="ARBA" id="ARBA00023125"/>
    </source>
</evidence>
<feature type="domain" description="HTH tetR-type" evidence="5">
    <location>
        <begin position="50"/>
        <end position="110"/>
    </location>
</feature>
<dbReference type="GO" id="GO:0000976">
    <property type="term" value="F:transcription cis-regulatory region binding"/>
    <property type="evidence" value="ECO:0007669"/>
    <property type="project" value="TreeGrafter"/>
</dbReference>
<keyword evidence="3" id="KW-0238">DNA-binding</keyword>
<protein>
    <submittedName>
        <fullName evidence="6">Unannotated protein</fullName>
    </submittedName>
</protein>
<dbReference type="PROSITE" id="PS50977">
    <property type="entry name" value="HTH_TETR_2"/>
    <property type="match status" value="1"/>
</dbReference>
<evidence type="ECO:0000313" key="6">
    <source>
        <dbReference type="EMBL" id="CAB5030349.1"/>
    </source>
</evidence>
<keyword evidence="2" id="KW-0805">Transcription regulation</keyword>
<keyword evidence="1" id="KW-0678">Repressor</keyword>
<dbReference type="SUPFAM" id="SSF46689">
    <property type="entry name" value="Homeodomain-like"/>
    <property type="match status" value="1"/>
</dbReference>
<organism evidence="6">
    <name type="scientific">freshwater metagenome</name>
    <dbReference type="NCBI Taxonomy" id="449393"/>
    <lineage>
        <taxon>unclassified sequences</taxon>
        <taxon>metagenomes</taxon>
        <taxon>ecological metagenomes</taxon>
    </lineage>
</organism>
<dbReference type="EMBL" id="CAFBQU010000068">
    <property type="protein sequence ID" value="CAB5067820.1"/>
    <property type="molecule type" value="Genomic_DNA"/>
</dbReference>
<reference evidence="6" key="1">
    <citation type="submission" date="2020-05" db="EMBL/GenBank/DDBJ databases">
        <authorList>
            <person name="Chiriac C."/>
            <person name="Salcher M."/>
            <person name="Ghai R."/>
            <person name="Kavagutti S V."/>
        </authorList>
    </citation>
    <scope>NUCLEOTIDE SEQUENCE</scope>
</reference>
<dbReference type="Pfam" id="PF13977">
    <property type="entry name" value="TetR_C_6"/>
    <property type="match status" value="1"/>
</dbReference>
<name>A0A6J7RNF0_9ZZZZ</name>
<accession>A0A6J7RNF0</accession>
<dbReference type="Pfam" id="PF00440">
    <property type="entry name" value="TetR_N"/>
    <property type="match status" value="1"/>
</dbReference>
<evidence type="ECO:0000256" key="4">
    <source>
        <dbReference type="ARBA" id="ARBA00023163"/>
    </source>
</evidence>
<evidence type="ECO:0000256" key="2">
    <source>
        <dbReference type="ARBA" id="ARBA00023015"/>
    </source>
</evidence>
<dbReference type="SUPFAM" id="SSF48498">
    <property type="entry name" value="Tetracyclin repressor-like, C-terminal domain"/>
    <property type="match status" value="1"/>
</dbReference>
<dbReference type="InterPro" id="IPR050109">
    <property type="entry name" value="HTH-type_TetR-like_transc_reg"/>
</dbReference>
<proteinExistence type="predicted"/>
<dbReference type="InterPro" id="IPR039538">
    <property type="entry name" value="BetI_C"/>
</dbReference>
<keyword evidence="4" id="KW-0804">Transcription</keyword>
<dbReference type="PANTHER" id="PTHR30055:SF226">
    <property type="entry name" value="HTH-TYPE TRANSCRIPTIONAL REGULATOR PKSA"/>
    <property type="match status" value="1"/>
</dbReference>
<dbReference type="PRINTS" id="PR00455">
    <property type="entry name" value="HTHTETR"/>
</dbReference>
<dbReference type="AlphaFoldDB" id="A0A6J7RNF0"/>
<dbReference type="InterPro" id="IPR009057">
    <property type="entry name" value="Homeodomain-like_sf"/>
</dbReference>
<evidence type="ECO:0000313" key="7">
    <source>
        <dbReference type="EMBL" id="CAB5067820.1"/>
    </source>
</evidence>